<proteinExistence type="predicted"/>
<accession>A0A3S3X2T8</accession>
<reference evidence="2 3" key="1">
    <citation type="submission" date="2019-01" db="EMBL/GenBank/DDBJ databases">
        <title>Mucilaginibacter antarcticum sp. nov., isolated from antarctic soil.</title>
        <authorList>
            <person name="Yan Y.-Q."/>
            <person name="Du Z.-J."/>
        </authorList>
    </citation>
    <scope>NUCLEOTIDE SEQUENCE [LARGE SCALE GENOMIC DNA]</scope>
    <source>
        <strain evidence="2 3">F01003</strain>
    </source>
</reference>
<protein>
    <submittedName>
        <fullName evidence="2">Type IX secretion system membrane protein PorP/SprF</fullName>
    </submittedName>
</protein>
<comment type="caution">
    <text evidence="2">The sequence shown here is derived from an EMBL/GenBank/DDBJ whole genome shotgun (WGS) entry which is preliminary data.</text>
</comment>
<dbReference type="NCBIfam" id="TIGR03519">
    <property type="entry name" value="T9SS_PorP_fam"/>
    <property type="match status" value="1"/>
</dbReference>
<name>A0A3S3X2T8_9SPHI</name>
<evidence type="ECO:0000313" key="2">
    <source>
        <dbReference type="EMBL" id="RWY49290.1"/>
    </source>
</evidence>
<sequence>MKKLIILITFLLQLGAISRLQAQVDPHFSQYYAYPLWLNPALTGVIDGQTRVNANFKEQWSGLPKGYKTGGLSLDTRANNKVGLGFNIINQAAGTAGYNYFAAYGSFGYGIAISDDGTQKLHFGVQAGVINRSFDPSKLQLDNQYTQGGGFDPNLPSFENFTSTSATVFDASAGIFYFDGDPMHTANVFAGVSLAHLTAPNDPFAAGGVNSKLPYRLNVHGGIKIKAADGFDITPHAVYISQQKNNIKAIGLYSELKLNDDNGLILGGMYRLGDAAVASAGYHVKSLVIGTSYDFNVSSLRTATNGVGGFELSISYVFRKHTTGPAEVCPRI</sequence>
<dbReference type="RefSeq" id="WP_128535362.1">
    <property type="nucleotide sequence ID" value="NZ_SBIW01000008.1"/>
</dbReference>
<evidence type="ECO:0000313" key="3">
    <source>
        <dbReference type="Proteomes" id="UP000286701"/>
    </source>
</evidence>
<dbReference type="InterPro" id="IPR019861">
    <property type="entry name" value="PorP/SprF_Bacteroidetes"/>
</dbReference>
<keyword evidence="1" id="KW-0732">Signal</keyword>
<dbReference type="Proteomes" id="UP000286701">
    <property type="component" value="Unassembled WGS sequence"/>
</dbReference>
<feature type="signal peptide" evidence="1">
    <location>
        <begin position="1"/>
        <end position="22"/>
    </location>
</feature>
<dbReference type="OrthoDB" id="1186563at2"/>
<gene>
    <name evidence="2" type="ORF">EPL05_17935</name>
</gene>
<evidence type="ECO:0000256" key="1">
    <source>
        <dbReference type="SAM" id="SignalP"/>
    </source>
</evidence>
<organism evidence="2 3">
    <name type="scientific">Mucilaginibacter gilvus</name>
    <dbReference type="NCBI Taxonomy" id="2305909"/>
    <lineage>
        <taxon>Bacteria</taxon>
        <taxon>Pseudomonadati</taxon>
        <taxon>Bacteroidota</taxon>
        <taxon>Sphingobacteriia</taxon>
        <taxon>Sphingobacteriales</taxon>
        <taxon>Sphingobacteriaceae</taxon>
        <taxon>Mucilaginibacter</taxon>
    </lineage>
</organism>
<feature type="chain" id="PRO_5018758432" evidence="1">
    <location>
        <begin position="23"/>
        <end position="332"/>
    </location>
</feature>
<dbReference type="AlphaFoldDB" id="A0A3S3X2T8"/>
<dbReference type="Pfam" id="PF11751">
    <property type="entry name" value="PorP_SprF"/>
    <property type="match status" value="1"/>
</dbReference>
<dbReference type="EMBL" id="SBIW01000008">
    <property type="protein sequence ID" value="RWY49290.1"/>
    <property type="molecule type" value="Genomic_DNA"/>
</dbReference>
<keyword evidence="3" id="KW-1185">Reference proteome</keyword>